<dbReference type="PANTHER" id="PTHR23354">
    <property type="entry name" value="NUCLEOLAR PROTEIN 7/ESTROGEN RECEPTOR COACTIVATOR-RELATED"/>
    <property type="match status" value="1"/>
</dbReference>
<name>A0A6G0WMM0_9STRA</name>
<dbReference type="EMBL" id="VJMJ01000175">
    <property type="protein sequence ID" value="KAF0728563.1"/>
    <property type="molecule type" value="Genomic_DNA"/>
</dbReference>
<protein>
    <recommendedName>
        <fullName evidence="5">TLDc domain-containing protein</fullName>
    </recommendedName>
</protein>
<feature type="domain" description="TLDc" evidence="2">
    <location>
        <begin position="208"/>
        <end position="382"/>
    </location>
</feature>
<evidence type="ECO:0000259" key="1">
    <source>
        <dbReference type="PROSITE" id="PS50222"/>
    </source>
</evidence>
<dbReference type="SMART" id="SM00584">
    <property type="entry name" value="TLDc"/>
    <property type="match status" value="1"/>
</dbReference>
<dbReference type="VEuPathDB" id="FungiDB:AeMF1_000437"/>
<evidence type="ECO:0008006" key="5">
    <source>
        <dbReference type="Google" id="ProtNLM"/>
    </source>
</evidence>
<dbReference type="GO" id="GO:0005509">
    <property type="term" value="F:calcium ion binding"/>
    <property type="evidence" value="ECO:0007669"/>
    <property type="project" value="InterPro"/>
</dbReference>
<dbReference type="Proteomes" id="UP000481153">
    <property type="component" value="Unassembled WGS sequence"/>
</dbReference>
<evidence type="ECO:0000313" key="4">
    <source>
        <dbReference type="Proteomes" id="UP000481153"/>
    </source>
</evidence>
<organism evidence="3 4">
    <name type="scientific">Aphanomyces euteiches</name>
    <dbReference type="NCBI Taxonomy" id="100861"/>
    <lineage>
        <taxon>Eukaryota</taxon>
        <taxon>Sar</taxon>
        <taxon>Stramenopiles</taxon>
        <taxon>Oomycota</taxon>
        <taxon>Saprolegniomycetes</taxon>
        <taxon>Saprolegniales</taxon>
        <taxon>Verrucalvaceae</taxon>
        <taxon>Aphanomyces</taxon>
    </lineage>
</organism>
<dbReference type="InterPro" id="IPR006571">
    <property type="entry name" value="TLDc_dom"/>
</dbReference>
<comment type="caution">
    <text evidence="3">The sequence shown here is derived from an EMBL/GenBank/DDBJ whole genome shotgun (WGS) entry which is preliminary data.</text>
</comment>
<accession>A0A6G0WMM0</accession>
<feature type="domain" description="EF-hand" evidence="1">
    <location>
        <begin position="98"/>
        <end position="133"/>
    </location>
</feature>
<sequence>MGNKSSKPTAQEIEELKGPFSDEEFESLQALVSATQADKATFLERFSLGPLSGTTDDILVHFGEALYAAFATLADDPEATELSIAHVAKAAAQCIRSSSSTILRSMFSIFDASHSGELTQEQVQQLFVTCFLMADACNGDVAEKDVRRYTPVAHAIVDAFQVHATHITPSTLTSWAGTHAPLLHTIFSSWMSQRCLPKRSKISYISPQLSHPSDVLSRGQVLALSTQSVDLQHSWDRLYTSTQDGLSFNRLSYHLLGYTGPTLLVCTATDGATFGAYGDTPWKEGTKFFGGPGCFLFRLSPTFLLCPASAAQGLTNYMYYNTKGVVLPRGLGFGGTTSKFRLFLDDELDNCYTSLKCGSYEPGSISLKATFQIQTLEVWGCGGEESKLAQRGYRAETAELINRARKVDKAQFVGNSFDREMFLGKTFGHGTDAARIADDEH</sequence>
<dbReference type="PROSITE" id="PS50222">
    <property type="entry name" value="EF_HAND_2"/>
    <property type="match status" value="1"/>
</dbReference>
<dbReference type="AlphaFoldDB" id="A0A6G0WMM0"/>
<gene>
    <name evidence="3" type="ORF">Ae201684_013526</name>
</gene>
<proteinExistence type="predicted"/>
<keyword evidence="4" id="KW-1185">Reference proteome</keyword>
<dbReference type="InterPro" id="IPR002048">
    <property type="entry name" value="EF_hand_dom"/>
</dbReference>
<dbReference type="Pfam" id="PF07534">
    <property type="entry name" value="TLD"/>
    <property type="match status" value="1"/>
</dbReference>
<dbReference type="PROSITE" id="PS51886">
    <property type="entry name" value="TLDC"/>
    <property type="match status" value="1"/>
</dbReference>
<evidence type="ECO:0000313" key="3">
    <source>
        <dbReference type="EMBL" id="KAF0728563.1"/>
    </source>
</evidence>
<evidence type="ECO:0000259" key="2">
    <source>
        <dbReference type="PROSITE" id="PS51886"/>
    </source>
</evidence>
<dbReference type="PANTHER" id="PTHR23354:SF108">
    <property type="entry name" value="RE10231P"/>
    <property type="match status" value="1"/>
</dbReference>
<reference evidence="3 4" key="1">
    <citation type="submission" date="2019-07" db="EMBL/GenBank/DDBJ databases">
        <title>Genomics analysis of Aphanomyces spp. identifies a new class of oomycete effector associated with host adaptation.</title>
        <authorList>
            <person name="Gaulin E."/>
        </authorList>
    </citation>
    <scope>NUCLEOTIDE SEQUENCE [LARGE SCALE GENOMIC DNA]</scope>
    <source>
        <strain evidence="3 4">ATCC 201684</strain>
    </source>
</reference>